<proteinExistence type="predicted"/>
<evidence type="ECO:0000313" key="2">
    <source>
        <dbReference type="Proteomes" id="UP001157125"/>
    </source>
</evidence>
<protein>
    <recommendedName>
        <fullName evidence="3">DUF1697 domain-containing protein</fullName>
    </recommendedName>
</protein>
<gene>
    <name evidence="1" type="ORF">GCM10025876_35740</name>
</gene>
<dbReference type="Proteomes" id="UP001157125">
    <property type="component" value="Unassembled WGS sequence"/>
</dbReference>
<name>A0ABQ6IHT7_9MICO</name>
<dbReference type="PIRSF" id="PIRSF008502">
    <property type="entry name" value="UCP008502"/>
    <property type="match status" value="1"/>
</dbReference>
<organism evidence="1 2">
    <name type="scientific">Demequina litorisediminis</name>
    <dbReference type="NCBI Taxonomy" id="1849022"/>
    <lineage>
        <taxon>Bacteria</taxon>
        <taxon>Bacillati</taxon>
        <taxon>Actinomycetota</taxon>
        <taxon>Actinomycetes</taxon>
        <taxon>Micrococcales</taxon>
        <taxon>Demequinaceae</taxon>
        <taxon>Demequina</taxon>
    </lineage>
</organism>
<reference evidence="2" key="1">
    <citation type="journal article" date="2019" name="Int. J. Syst. Evol. Microbiol.">
        <title>The Global Catalogue of Microorganisms (GCM) 10K type strain sequencing project: providing services to taxonomists for standard genome sequencing and annotation.</title>
        <authorList>
            <consortium name="The Broad Institute Genomics Platform"/>
            <consortium name="The Broad Institute Genome Sequencing Center for Infectious Disease"/>
            <person name="Wu L."/>
            <person name="Ma J."/>
        </authorList>
    </citation>
    <scope>NUCLEOTIDE SEQUENCE [LARGE SCALE GENOMIC DNA]</scope>
    <source>
        <strain evidence="2">NBRC 112299</strain>
    </source>
</reference>
<dbReference type="Pfam" id="PF08002">
    <property type="entry name" value="DUF1697"/>
    <property type="match status" value="1"/>
</dbReference>
<dbReference type="SUPFAM" id="SSF160379">
    <property type="entry name" value="SP0830-like"/>
    <property type="match status" value="1"/>
</dbReference>
<dbReference type="PANTHER" id="PTHR36439">
    <property type="entry name" value="BLL4334 PROTEIN"/>
    <property type="match status" value="1"/>
</dbReference>
<accession>A0ABQ6IHT7</accession>
<dbReference type="Gene3D" id="3.30.70.1260">
    <property type="entry name" value="bacterial protein sp0830 like"/>
    <property type="match status" value="1"/>
</dbReference>
<sequence length="181" mass="19505">MAGATHVALIRGINVGGRNPVPMARLREELSSRGAPSRTYIQSGNVILDAPHLDVSAVTALVEEVLAQEFDVTTVVVVLTAPMLRSIVEAAPDGFSVDPSVFHRDVAFLRSGVDASAALGAFRLREGVDEAWAGDGAVYFRRLSAERTKSRMNSIMKTPFYAQMTIRNWATTTALAEMVDA</sequence>
<evidence type="ECO:0000313" key="1">
    <source>
        <dbReference type="EMBL" id="GMA37370.1"/>
    </source>
</evidence>
<dbReference type="PANTHER" id="PTHR36439:SF1">
    <property type="entry name" value="DUF1697 DOMAIN-CONTAINING PROTEIN"/>
    <property type="match status" value="1"/>
</dbReference>
<comment type="caution">
    <text evidence="1">The sequence shown here is derived from an EMBL/GenBank/DDBJ whole genome shotgun (WGS) entry which is preliminary data.</text>
</comment>
<keyword evidence="2" id="KW-1185">Reference proteome</keyword>
<dbReference type="EMBL" id="BSUN01000001">
    <property type="protein sequence ID" value="GMA37370.1"/>
    <property type="molecule type" value="Genomic_DNA"/>
</dbReference>
<dbReference type="RefSeq" id="WP_284329088.1">
    <property type="nucleotide sequence ID" value="NZ_BSUN01000001.1"/>
</dbReference>
<evidence type="ECO:0008006" key="3">
    <source>
        <dbReference type="Google" id="ProtNLM"/>
    </source>
</evidence>
<dbReference type="Gene3D" id="3.30.70.1280">
    <property type="entry name" value="SP0830-like domains"/>
    <property type="match status" value="1"/>
</dbReference>
<dbReference type="InterPro" id="IPR012545">
    <property type="entry name" value="DUF1697"/>
</dbReference>